<accession>A7KAA8</accession>
<reference evidence="2 3" key="1">
    <citation type="submission" date="2006-09" db="EMBL/GenBank/DDBJ databases">
        <title>Sequence and annotation of the 288-kb ATCV-1 virus that infects an endosymbiotic Chlorella strain of the heliozoon Acanthocystis turfacea.</title>
        <authorList>
            <person name="Fitzgerald L.A."/>
            <person name="Graves M.V."/>
            <person name="Li X."/>
            <person name="Pfitzner A.J.P."/>
            <person name="Hartigan J."/>
            <person name="Van Etten J.L."/>
        </authorList>
    </citation>
    <scope>NUCLEOTIDE SEQUENCE [LARGE SCALE GENOMIC DNA]</scope>
    <source>
        <strain evidence="2 3">ATCV-1</strain>
    </source>
</reference>
<name>A7KAA8_9PHYC</name>
<feature type="region of interest" description="Disordered" evidence="1">
    <location>
        <begin position="142"/>
        <end position="179"/>
    </location>
</feature>
<protein>
    <submittedName>
        <fullName evidence="2">Uncharacterized protein z848R</fullName>
    </submittedName>
</protein>
<evidence type="ECO:0000256" key="1">
    <source>
        <dbReference type="SAM" id="MobiDB-lite"/>
    </source>
</evidence>
<dbReference type="EMBL" id="EF101928">
    <property type="protein sequence ID" value="ABT16982.1"/>
    <property type="molecule type" value="Genomic_DNA"/>
</dbReference>
<feature type="region of interest" description="Disordered" evidence="1">
    <location>
        <begin position="71"/>
        <end position="92"/>
    </location>
</feature>
<gene>
    <name evidence="2" type="primary">z848R</name>
    <name evidence="2" type="ORF">ATCV1_z848R</name>
</gene>
<evidence type="ECO:0000313" key="3">
    <source>
        <dbReference type="Proteomes" id="UP000202420"/>
    </source>
</evidence>
<keyword evidence="3" id="KW-1185">Reference proteome</keyword>
<dbReference type="Proteomes" id="UP000202420">
    <property type="component" value="Segment"/>
</dbReference>
<feature type="compositionally biased region" description="Basic and acidic residues" evidence="1">
    <location>
        <begin position="145"/>
        <end position="165"/>
    </location>
</feature>
<dbReference type="GeneID" id="5470208"/>
<proteinExistence type="predicted"/>
<sequence length="179" mass="20360">MHQRHTMLMHFLKLTKHFVICPRIRCALRGMFFVCIYATRCIGPYLVLQPLQRDDAPAVFRFPHAPSAGCSPLDGGPRKRPRCPRRYPGSGHGPWQNPADDCCGRCQPGEDADHCANQYRAPVGLRIREIHRRDTVRGRCYHVKPGADHQGDARAPRRGDFPEQRVRKHAQPPVSGLRV</sequence>
<dbReference type="RefSeq" id="YP_001427329.1">
    <property type="nucleotide sequence ID" value="NC_008724.1"/>
</dbReference>
<evidence type="ECO:0000313" key="2">
    <source>
        <dbReference type="EMBL" id="ABT16982.1"/>
    </source>
</evidence>
<organism evidence="2 3">
    <name type="scientific">Chlorovirus heliozoae</name>
    <dbReference type="NCBI Taxonomy" id="322019"/>
    <lineage>
        <taxon>Viruses</taxon>
        <taxon>Varidnaviria</taxon>
        <taxon>Bamfordvirae</taxon>
        <taxon>Nucleocytoviricota</taxon>
        <taxon>Megaviricetes</taxon>
        <taxon>Algavirales</taxon>
        <taxon>Phycodnaviridae</taxon>
        <taxon>Chlorovirus</taxon>
    </lineage>
</organism>
<dbReference type="KEGG" id="vg:5470208"/>